<feature type="domain" description="FHA" evidence="1">
    <location>
        <begin position="26"/>
        <end position="75"/>
    </location>
</feature>
<dbReference type="InterPro" id="IPR008984">
    <property type="entry name" value="SMAD_FHA_dom_sf"/>
</dbReference>
<keyword evidence="3" id="KW-1185">Reference proteome</keyword>
<name>A0A5B9Q3A7_9BACT</name>
<dbReference type="KEGG" id="bgok:Pr1d_07380"/>
<proteinExistence type="predicted"/>
<dbReference type="SUPFAM" id="SSF49879">
    <property type="entry name" value="SMAD/FHA domain"/>
    <property type="match status" value="1"/>
</dbReference>
<dbReference type="PROSITE" id="PS50006">
    <property type="entry name" value="FHA_DOMAIN"/>
    <property type="match status" value="1"/>
</dbReference>
<protein>
    <submittedName>
        <fullName evidence="2">Glycogen accumulation regulator GarA</fullName>
    </submittedName>
</protein>
<dbReference type="Pfam" id="PF00498">
    <property type="entry name" value="FHA"/>
    <property type="match status" value="1"/>
</dbReference>
<dbReference type="CDD" id="cd00060">
    <property type="entry name" value="FHA"/>
    <property type="match status" value="1"/>
</dbReference>
<accession>A0A5B9Q3A7</accession>
<dbReference type="Gene3D" id="2.60.200.20">
    <property type="match status" value="1"/>
</dbReference>
<sequence>MKVLKLTVMNGPNQGRSLTVGCCETCLIGRGPQADFVVIDLRLSREHFFIDGSQGNWQVRDMNSRHGTYVNDQRIDEILLEQDDFIIAGDTKFLVSITDVPIKREHSSSVPPPHFDYGESTRRTWTRADS</sequence>
<dbReference type="SMART" id="SM00240">
    <property type="entry name" value="FHA"/>
    <property type="match status" value="1"/>
</dbReference>
<reference evidence="2 3" key="1">
    <citation type="submission" date="2019-08" db="EMBL/GenBank/DDBJ databases">
        <title>Deep-cultivation of Planctomycetes and their phenomic and genomic characterization uncovers novel biology.</title>
        <authorList>
            <person name="Wiegand S."/>
            <person name="Jogler M."/>
            <person name="Boedeker C."/>
            <person name="Pinto D."/>
            <person name="Vollmers J."/>
            <person name="Rivas-Marin E."/>
            <person name="Kohn T."/>
            <person name="Peeters S.H."/>
            <person name="Heuer A."/>
            <person name="Rast P."/>
            <person name="Oberbeckmann S."/>
            <person name="Bunk B."/>
            <person name="Jeske O."/>
            <person name="Meyerdierks A."/>
            <person name="Storesund J.E."/>
            <person name="Kallscheuer N."/>
            <person name="Luecker S."/>
            <person name="Lage O.M."/>
            <person name="Pohl T."/>
            <person name="Merkel B.J."/>
            <person name="Hornburger P."/>
            <person name="Mueller R.-W."/>
            <person name="Bruemmer F."/>
            <person name="Labrenz M."/>
            <person name="Spormann A.M."/>
            <person name="Op den Camp H."/>
            <person name="Overmann J."/>
            <person name="Amann R."/>
            <person name="Jetten M.S.M."/>
            <person name="Mascher T."/>
            <person name="Medema M.H."/>
            <person name="Devos D.P."/>
            <person name="Kaster A.-K."/>
            <person name="Ovreas L."/>
            <person name="Rohde M."/>
            <person name="Galperin M.Y."/>
            <person name="Jogler C."/>
        </authorList>
    </citation>
    <scope>NUCLEOTIDE SEQUENCE [LARGE SCALE GENOMIC DNA]</scope>
    <source>
        <strain evidence="2 3">Pr1d</strain>
    </source>
</reference>
<evidence type="ECO:0000313" key="2">
    <source>
        <dbReference type="EMBL" id="QEG33474.1"/>
    </source>
</evidence>
<dbReference type="OrthoDB" id="283378at2"/>
<dbReference type="RefSeq" id="WP_148072237.1">
    <property type="nucleotide sequence ID" value="NZ_CP042913.1"/>
</dbReference>
<evidence type="ECO:0000259" key="1">
    <source>
        <dbReference type="PROSITE" id="PS50006"/>
    </source>
</evidence>
<organism evidence="2 3">
    <name type="scientific">Bythopirellula goksoeyrii</name>
    <dbReference type="NCBI Taxonomy" id="1400387"/>
    <lineage>
        <taxon>Bacteria</taxon>
        <taxon>Pseudomonadati</taxon>
        <taxon>Planctomycetota</taxon>
        <taxon>Planctomycetia</taxon>
        <taxon>Pirellulales</taxon>
        <taxon>Lacipirellulaceae</taxon>
        <taxon>Bythopirellula</taxon>
    </lineage>
</organism>
<dbReference type="EMBL" id="CP042913">
    <property type="protein sequence ID" value="QEG33474.1"/>
    <property type="molecule type" value="Genomic_DNA"/>
</dbReference>
<dbReference type="Proteomes" id="UP000323917">
    <property type="component" value="Chromosome"/>
</dbReference>
<evidence type="ECO:0000313" key="3">
    <source>
        <dbReference type="Proteomes" id="UP000323917"/>
    </source>
</evidence>
<dbReference type="InterPro" id="IPR000253">
    <property type="entry name" value="FHA_dom"/>
</dbReference>
<gene>
    <name evidence="2" type="primary">garA_1</name>
    <name evidence="2" type="ORF">Pr1d_07380</name>
</gene>
<dbReference type="AlphaFoldDB" id="A0A5B9Q3A7"/>